<organism evidence="1 2">
    <name type="scientific">Pyropia yezoensis</name>
    <name type="common">Susabi-nori</name>
    <name type="synonym">Porphyra yezoensis</name>
    <dbReference type="NCBI Taxonomy" id="2788"/>
    <lineage>
        <taxon>Eukaryota</taxon>
        <taxon>Rhodophyta</taxon>
        <taxon>Bangiophyceae</taxon>
        <taxon>Bangiales</taxon>
        <taxon>Bangiaceae</taxon>
        <taxon>Pyropia</taxon>
    </lineage>
</organism>
<dbReference type="Proteomes" id="UP000798662">
    <property type="component" value="Chromosome 1"/>
</dbReference>
<evidence type="ECO:0000313" key="2">
    <source>
        <dbReference type="Proteomes" id="UP000798662"/>
    </source>
</evidence>
<evidence type="ECO:0000313" key="1">
    <source>
        <dbReference type="EMBL" id="KAK1859241.1"/>
    </source>
</evidence>
<accession>A0ACC3BNB0</accession>
<protein>
    <submittedName>
        <fullName evidence="1">Uncharacterized protein</fullName>
    </submittedName>
</protein>
<gene>
    <name evidence="1" type="ORF">I4F81_001838</name>
</gene>
<keyword evidence="2" id="KW-1185">Reference proteome</keyword>
<sequence>MRGSSARAGRPPPRLLPHPLPALRPPTRRQRRCPRRRPRRPRRPCFHCRRRCHRGRAQGGGARRRGRSRLAHAGEGGGAAAPCPEATMCHRRPTDGAPRPGGRGVPRHREAGAHSCRPATAPPVPPRWALPPGVRQPPATDTHPSPRRHTSRTHTRRSRHRRRAPPPPLSLPDDATAAVAATRATSRHVRPRADAKKTRARCPNRDAQAAGRGSGAGQPVGLRPAVGRGGGRCLGHPCRAPRRPLMGGLRAVRPTAGGDTRTGEASAFAATVRLRLTQEEKVGNARTPGHCRQHQLL</sequence>
<reference evidence="1" key="1">
    <citation type="submission" date="2019-11" db="EMBL/GenBank/DDBJ databases">
        <title>Nori genome reveals adaptations in red seaweeds to the harsh intertidal environment.</title>
        <authorList>
            <person name="Wang D."/>
            <person name="Mao Y."/>
        </authorList>
    </citation>
    <scope>NUCLEOTIDE SEQUENCE</scope>
    <source>
        <tissue evidence="1">Gametophyte</tissue>
    </source>
</reference>
<proteinExistence type="predicted"/>
<comment type="caution">
    <text evidence="1">The sequence shown here is derived from an EMBL/GenBank/DDBJ whole genome shotgun (WGS) entry which is preliminary data.</text>
</comment>
<dbReference type="EMBL" id="CM020618">
    <property type="protein sequence ID" value="KAK1859241.1"/>
    <property type="molecule type" value="Genomic_DNA"/>
</dbReference>
<name>A0ACC3BNB0_PYRYE</name>